<evidence type="ECO:0000313" key="1">
    <source>
        <dbReference type="EMBL" id="CAI5757824.1"/>
    </source>
</evidence>
<dbReference type="EMBL" id="CANTUO010000002">
    <property type="protein sequence ID" value="CAI5757824.1"/>
    <property type="molecule type" value="Genomic_DNA"/>
</dbReference>
<comment type="caution">
    <text evidence="1">The sequence shown here is derived from an EMBL/GenBank/DDBJ whole genome shotgun (WGS) entry which is preliminary data.</text>
</comment>
<gene>
    <name evidence="1" type="ORF">CANVERA_P2336</name>
</gene>
<organism evidence="1 2">
    <name type="scientific">Candida verbasci</name>
    <dbReference type="NCBI Taxonomy" id="1227364"/>
    <lineage>
        <taxon>Eukaryota</taxon>
        <taxon>Fungi</taxon>
        <taxon>Dikarya</taxon>
        <taxon>Ascomycota</taxon>
        <taxon>Saccharomycotina</taxon>
        <taxon>Pichiomycetes</taxon>
        <taxon>Debaryomycetaceae</taxon>
        <taxon>Candida/Lodderomyces clade</taxon>
        <taxon>Candida</taxon>
    </lineage>
</organism>
<accession>A0A9W4XA21</accession>
<dbReference type="Proteomes" id="UP001152885">
    <property type="component" value="Unassembled WGS sequence"/>
</dbReference>
<sequence>MVKSLSALPLDKQSLTVDANENIKQAVSFNNSESAFEPLSDDLSPENSNEIKKILIKPPSNNLFLETRKILTKRPINIHSIPY</sequence>
<dbReference type="AlphaFoldDB" id="A0A9W4XA21"/>
<name>A0A9W4XA21_9ASCO</name>
<reference evidence="1" key="1">
    <citation type="submission" date="2022-12" db="EMBL/GenBank/DDBJ databases">
        <authorList>
            <person name="Brejova B."/>
        </authorList>
    </citation>
    <scope>NUCLEOTIDE SEQUENCE</scope>
</reference>
<protein>
    <submittedName>
        <fullName evidence="1">Uncharacterized protein</fullName>
    </submittedName>
</protein>
<proteinExistence type="predicted"/>
<keyword evidence="2" id="KW-1185">Reference proteome</keyword>
<evidence type="ECO:0000313" key="2">
    <source>
        <dbReference type="Proteomes" id="UP001152885"/>
    </source>
</evidence>